<evidence type="ECO:0000256" key="2">
    <source>
        <dbReference type="ARBA" id="ARBA00023125"/>
    </source>
</evidence>
<dbReference type="PANTHER" id="PTHR43280">
    <property type="entry name" value="ARAC-FAMILY TRANSCRIPTIONAL REGULATOR"/>
    <property type="match status" value="1"/>
</dbReference>
<keyword evidence="6" id="KW-1185">Reference proteome</keyword>
<dbReference type="InterPro" id="IPR018060">
    <property type="entry name" value="HTH_AraC"/>
</dbReference>
<dbReference type="Gene3D" id="1.10.10.60">
    <property type="entry name" value="Homeodomain-like"/>
    <property type="match status" value="1"/>
</dbReference>
<dbReference type="SUPFAM" id="SSF51215">
    <property type="entry name" value="Regulatory protein AraC"/>
    <property type="match status" value="1"/>
</dbReference>
<dbReference type="RefSeq" id="WP_116847593.1">
    <property type="nucleotide sequence ID" value="NZ_QTJU01000003.1"/>
</dbReference>
<dbReference type="PROSITE" id="PS01124">
    <property type="entry name" value="HTH_ARAC_FAMILY_2"/>
    <property type="match status" value="1"/>
</dbReference>
<comment type="caution">
    <text evidence="5">The sequence shown here is derived from an EMBL/GenBank/DDBJ whole genome shotgun (WGS) entry which is preliminary data.</text>
</comment>
<dbReference type="Proteomes" id="UP000261284">
    <property type="component" value="Unassembled WGS sequence"/>
</dbReference>
<dbReference type="GO" id="GO:0003700">
    <property type="term" value="F:DNA-binding transcription factor activity"/>
    <property type="evidence" value="ECO:0007669"/>
    <property type="project" value="InterPro"/>
</dbReference>
<keyword evidence="1" id="KW-0805">Transcription regulation</keyword>
<dbReference type="Pfam" id="PF12833">
    <property type="entry name" value="HTH_18"/>
    <property type="match status" value="1"/>
</dbReference>
<protein>
    <submittedName>
        <fullName evidence="5">Helix-turn-helix domain-containing protein</fullName>
    </submittedName>
</protein>
<feature type="domain" description="HTH araC/xylS-type" evidence="4">
    <location>
        <begin position="192"/>
        <end position="290"/>
    </location>
</feature>
<organism evidence="5 6">
    <name type="scientific">Deminuibacter soli</name>
    <dbReference type="NCBI Taxonomy" id="2291815"/>
    <lineage>
        <taxon>Bacteria</taxon>
        <taxon>Pseudomonadati</taxon>
        <taxon>Bacteroidota</taxon>
        <taxon>Chitinophagia</taxon>
        <taxon>Chitinophagales</taxon>
        <taxon>Chitinophagaceae</taxon>
        <taxon>Deminuibacter</taxon>
    </lineage>
</organism>
<evidence type="ECO:0000256" key="1">
    <source>
        <dbReference type="ARBA" id="ARBA00023015"/>
    </source>
</evidence>
<dbReference type="InterPro" id="IPR014710">
    <property type="entry name" value="RmlC-like_jellyroll"/>
</dbReference>
<keyword evidence="3" id="KW-0804">Transcription</keyword>
<dbReference type="OrthoDB" id="2585681at2"/>
<dbReference type="GO" id="GO:0043565">
    <property type="term" value="F:sequence-specific DNA binding"/>
    <property type="evidence" value="ECO:0007669"/>
    <property type="project" value="InterPro"/>
</dbReference>
<evidence type="ECO:0000256" key="3">
    <source>
        <dbReference type="ARBA" id="ARBA00023163"/>
    </source>
</evidence>
<dbReference type="Gene3D" id="2.60.120.10">
    <property type="entry name" value="Jelly Rolls"/>
    <property type="match status" value="1"/>
</dbReference>
<proteinExistence type="predicted"/>
<dbReference type="SMART" id="SM00342">
    <property type="entry name" value="HTH_ARAC"/>
    <property type="match status" value="1"/>
</dbReference>
<dbReference type="InterPro" id="IPR037923">
    <property type="entry name" value="HTH-like"/>
</dbReference>
<gene>
    <name evidence="5" type="ORF">DXN05_11910</name>
</gene>
<name>A0A3E1NK80_9BACT</name>
<dbReference type="AlphaFoldDB" id="A0A3E1NK80"/>
<dbReference type="Pfam" id="PF02311">
    <property type="entry name" value="AraC_binding"/>
    <property type="match status" value="1"/>
</dbReference>
<dbReference type="PANTHER" id="PTHR43280:SF32">
    <property type="entry name" value="TRANSCRIPTIONAL REGULATORY PROTEIN"/>
    <property type="match status" value="1"/>
</dbReference>
<evidence type="ECO:0000313" key="6">
    <source>
        <dbReference type="Proteomes" id="UP000261284"/>
    </source>
</evidence>
<dbReference type="SUPFAM" id="SSF46689">
    <property type="entry name" value="Homeodomain-like"/>
    <property type="match status" value="1"/>
</dbReference>
<evidence type="ECO:0000313" key="5">
    <source>
        <dbReference type="EMBL" id="RFM28346.1"/>
    </source>
</evidence>
<reference evidence="5 6" key="1">
    <citation type="submission" date="2018-08" db="EMBL/GenBank/DDBJ databases">
        <title>Chitinophagaceae sp. K23C18032701, a novel bacterium isolated from forest soil.</title>
        <authorList>
            <person name="Wang C."/>
        </authorList>
    </citation>
    <scope>NUCLEOTIDE SEQUENCE [LARGE SCALE GENOMIC DNA]</scope>
    <source>
        <strain evidence="5 6">K23C18032701</strain>
    </source>
</reference>
<keyword evidence="2" id="KW-0238">DNA-binding</keyword>
<dbReference type="EMBL" id="QTJU01000003">
    <property type="protein sequence ID" value="RFM28346.1"/>
    <property type="molecule type" value="Genomic_DNA"/>
</dbReference>
<dbReference type="InterPro" id="IPR003313">
    <property type="entry name" value="AraC-bd"/>
</dbReference>
<sequence>MARQQYPTYGAVQLPGSRHAAQWLVASRFAPYLQRNPHLETLHKHTFYHLVYFTQGEGEQVIDFEHFPVKKGTLYFMRPGQVHNWHFNGMVDGYVINFYDRFFERAGFPVRLLSQFAFFGNHLASQVIQVSKKRQEEVTALFEQLVAEQEQDSPMQTEMTAALLLQLFILVHRQLPAATPADNGQYNSTILLNFQELIEQHYRQLRLPKQYAAMLYITPNHLNALCKDLTGMAAGEIIRNRVLLEAKRLLVNRDISIASIAAALHFTDDSYFVKFFKKYTGTTPEQFRKQLLKPSFYDTATGSR</sequence>
<evidence type="ECO:0000259" key="4">
    <source>
        <dbReference type="PROSITE" id="PS01124"/>
    </source>
</evidence>
<accession>A0A3E1NK80</accession>
<dbReference type="InterPro" id="IPR009057">
    <property type="entry name" value="Homeodomain-like_sf"/>
</dbReference>